<reference evidence="2 3" key="1">
    <citation type="submission" date="2020-07" db="EMBL/GenBank/DDBJ databases">
        <title>Taxonomic revisions and descriptions of new bacterial species based on genomic comparisons in the high-G+C-content subgroup of the family Alcaligenaceae.</title>
        <authorList>
            <person name="Szabo A."/>
            <person name="Felfoldi T."/>
        </authorList>
    </citation>
    <scope>NUCLEOTIDE SEQUENCE [LARGE SCALE GENOMIC DNA]</scope>
    <source>
        <strain evidence="2 3">DSM 25667</strain>
    </source>
</reference>
<keyword evidence="1" id="KW-1133">Transmembrane helix</keyword>
<dbReference type="EMBL" id="JACCEV010000002">
    <property type="protein sequence ID" value="NYT85926.1"/>
    <property type="molecule type" value="Genomic_DNA"/>
</dbReference>
<dbReference type="AlphaFoldDB" id="A0A853GYX3"/>
<dbReference type="RefSeq" id="WP_130039470.1">
    <property type="nucleotide sequence ID" value="NZ_JACCEV010000002.1"/>
</dbReference>
<dbReference type="NCBIfam" id="TIGR03940">
    <property type="entry name" value="PGA_PgaD"/>
    <property type="match status" value="1"/>
</dbReference>
<organism evidence="2 3">
    <name type="scientific">Pollutimonas harenae</name>
    <dbReference type="NCBI Taxonomy" id="657015"/>
    <lineage>
        <taxon>Bacteria</taxon>
        <taxon>Pseudomonadati</taxon>
        <taxon>Pseudomonadota</taxon>
        <taxon>Betaproteobacteria</taxon>
        <taxon>Burkholderiales</taxon>
        <taxon>Alcaligenaceae</taxon>
        <taxon>Pollutimonas</taxon>
    </lineage>
</organism>
<name>A0A853GYX3_9BURK</name>
<evidence type="ECO:0000313" key="3">
    <source>
        <dbReference type="Proteomes" id="UP000554144"/>
    </source>
</evidence>
<evidence type="ECO:0000256" key="1">
    <source>
        <dbReference type="SAM" id="Phobius"/>
    </source>
</evidence>
<protein>
    <submittedName>
        <fullName evidence="2">Poly-beta-1,6-N-acetyl-D-glucosamine biosynthesis protein PgaD</fullName>
    </submittedName>
</protein>
<feature type="transmembrane region" description="Helical" evidence="1">
    <location>
        <begin position="12"/>
        <end position="38"/>
    </location>
</feature>
<accession>A0A853GYX3</accession>
<evidence type="ECO:0000313" key="2">
    <source>
        <dbReference type="EMBL" id="NYT85926.1"/>
    </source>
</evidence>
<sequence>MIITTQRSHTAWTIDTILTALGWTGFFFLFTRGVVSILDSHFGAGMPVTDPLLPTLETLLIYAIVACANAVLVVLWGKYRKHFFTTLRRNRLPNGIDDAVLASHFHLSCHQLHEIQGSRVTIIYHSSDGDIDHLDTDQLRVRPAGNNEVYEAPARVA</sequence>
<keyword evidence="1" id="KW-0472">Membrane</keyword>
<proteinExistence type="predicted"/>
<dbReference type="Proteomes" id="UP000554144">
    <property type="component" value="Unassembled WGS sequence"/>
</dbReference>
<dbReference type="Pfam" id="PF13994">
    <property type="entry name" value="PgaD"/>
    <property type="match status" value="1"/>
</dbReference>
<dbReference type="InterPro" id="IPR023829">
    <property type="entry name" value="PGA_PgaD"/>
</dbReference>
<keyword evidence="1" id="KW-0812">Transmembrane</keyword>
<keyword evidence="3" id="KW-1185">Reference proteome</keyword>
<dbReference type="GO" id="GO:0043709">
    <property type="term" value="P:cell adhesion involved in single-species biofilm formation"/>
    <property type="evidence" value="ECO:0007669"/>
    <property type="project" value="InterPro"/>
</dbReference>
<feature type="transmembrane region" description="Helical" evidence="1">
    <location>
        <begin position="58"/>
        <end position="79"/>
    </location>
</feature>
<gene>
    <name evidence="2" type="primary">pgaD</name>
    <name evidence="2" type="ORF">H0A62_09950</name>
</gene>
<dbReference type="OrthoDB" id="1685258at2"/>
<comment type="caution">
    <text evidence="2">The sequence shown here is derived from an EMBL/GenBank/DDBJ whole genome shotgun (WGS) entry which is preliminary data.</text>
</comment>